<accession>A0A140E122</accession>
<name>A0A140E122_MIMIV</name>
<dbReference type="Proteomes" id="UP000240935">
    <property type="component" value="Segment"/>
</dbReference>
<dbReference type="Pfam" id="PF19073">
    <property type="entry name" value="DUF5769"/>
    <property type="match status" value="1"/>
</dbReference>
<dbReference type="EMBL" id="KF959826">
    <property type="protein sequence ID" value="AMK61997.1"/>
    <property type="molecule type" value="Genomic_DNA"/>
</dbReference>
<reference evidence="1 2" key="1">
    <citation type="journal article" date="2014" name="Virol. J.">
        <title>Samba virus: a novel mimivirus from a giant rain forest, the Brazilian Amazon.</title>
        <authorList>
            <person name="Campos R.K."/>
            <person name="Boratto P.V."/>
            <person name="Assis F.L."/>
            <person name="Aguiar E.R."/>
            <person name="Silva L.C."/>
            <person name="Albarnaz J.D."/>
            <person name="Dornas F.P."/>
            <person name="Trindade G.S."/>
            <person name="Ferreira P.P."/>
            <person name="Marques J.T."/>
            <person name="Robert C."/>
            <person name="Raoult D."/>
            <person name="Kroon E.G."/>
            <person name="La Scola B."/>
            <person name="Abrahao J.S."/>
        </authorList>
    </citation>
    <scope>NUCLEOTIDE SEQUENCE [LARGE SCALE GENOMIC DNA]</scope>
</reference>
<evidence type="ECO:0000313" key="2">
    <source>
        <dbReference type="Proteomes" id="UP000240935"/>
    </source>
</evidence>
<protein>
    <submittedName>
        <fullName evidence="1">Uncharacterized protein</fullName>
    </submittedName>
</protein>
<organism evidence="1 2">
    <name type="scientific">Samba virus</name>
    <dbReference type="NCBI Taxonomy" id="1461100"/>
    <lineage>
        <taxon>Viruses</taxon>
        <taxon>Varidnaviria</taxon>
        <taxon>Bamfordvirae</taxon>
        <taxon>Nucleocytoviricota</taxon>
        <taxon>Megaviricetes</taxon>
        <taxon>Imitervirales</taxon>
        <taxon>Mimiviridae</taxon>
        <taxon>Megamimivirinae</taxon>
        <taxon>Mimivirus</taxon>
        <taxon>Mimivirus bradfordmassiliense</taxon>
    </lineage>
</organism>
<evidence type="ECO:0000313" key="1">
    <source>
        <dbReference type="EMBL" id="AMK61997.1"/>
    </source>
</evidence>
<proteinExistence type="predicted"/>
<sequence>MQFMTISNDNKIVLSIPMLSTLSLNCLVKITGSISQSKQLLVENNLLLSNFEIIYNNLVSIKRQIIYKDIFDKMFSYKLRKHPISLNSFYKDNIFYLKGMYLANLFSDKVSKNINSKCIFGMNSISDIIINMRTQKITHRNPKVLCKKINKLNKYTVDEVVEKGEIFEQSVNYIIIKDKYHPEFFVKIKFETNYIYDFFDIECLEYSCNIGDKDLKVIPKITNPNLSVGKVIDNCRNKKFRILSIGKPIIKHDCTNIIVDENGYVSGSMKNCIDRYSCYGNYILRKYRKLINDGWQCLNEVCDNPVCILAQEDFAEKMYKLRKSYDESVPQLEEVNE</sequence>
<dbReference type="InterPro" id="IPR043908">
    <property type="entry name" value="DUF5769"/>
</dbReference>